<dbReference type="PROSITE" id="PS01109">
    <property type="entry name" value="RIBOSOMAL_L10"/>
    <property type="match status" value="1"/>
</dbReference>
<dbReference type="InterPro" id="IPR001790">
    <property type="entry name" value="Ribosomal_uL10"/>
</dbReference>
<dbReference type="Gene3D" id="3.30.70.1730">
    <property type="match status" value="1"/>
</dbReference>
<dbReference type="SUPFAM" id="SSF160369">
    <property type="entry name" value="Ribosomal protein L10-like"/>
    <property type="match status" value="1"/>
</dbReference>
<gene>
    <name evidence="6" type="primary">rplJ</name>
    <name evidence="7" type="ORF">BJI46_02145</name>
</gene>
<dbReference type="InterPro" id="IPR043141">
    <property type="entry name" value="Ribosomal_uL10-like_sf"/>
</dbReference>
<keyword evidence="8" id="KW-1185">Reference proteome</keyword>
<comment type="function">
    <text evidence="1 6">Forms part of the ribosomal stalk, playing a central role in the interaction of the ribosome with GTP-bound translation factors.</text>
</comment>
<dbReference type="PANTHER" id="PTHR11560">
    <property type="entry name" value="39S RIBOSOMAL PROTEIN L10, MITOCHONDRIAL"/>
    <property type="match status" value="1"/>
</dbReference>
<keyword evidence="6" id="KW-0694">RNA-binding</keyword>
<dbReference type="RefSeq" id="WP_070069396.1">
    <property type="nucleotide sequence ID" value="NZ_MKKK01000012.1"/>
</dbReference>
<keyword evidence="6" id="KW-0699">rRNA-binding</keyword>
<evidence type="ECO:0000256" key="5">
    <source>
        <dbReference type="ARBA" id="ARBA00035202"/>
    </source>
</evidence>
<dbReference type="NCBIfam" id="NF000955">
    <property type="entry name" value="PRK00099.1-1"/>
    <property type="match status" value="1"/>
</dbReference>
<sequence length="168" mass="18228">MALLLENKKEIVAQVNETASKAFSAVVADYQGLSVEQLTQLRVEARKLGVATRIVRNTLAKRAFEGTQFDILNDNLVGPTILGFSTSEDDMGAAARLFEEFAKNNKAFELKAAAFDGKVYEGAEVSVIANLPNQEKALTMLANVLQAPISKLGRLITALKEKNEQEAA</sequence>
<dbReference type="InterPro" id="IPR002363">
    <property type="entry name" value="Ribosomal_uL10_CS_bac"/>
</dbReference>
<dbReference type="GO" id="GO:0015934">
    <property type="term" value="C:large ribosomal subunit"/>
    <property type="evidence" value="ECO:0007669"/>
    <property type="project" value="InterPro"/>
</dbReference>
<accession>A0A1E7RD25</accession>
<dbReference type="InterPro" id="IPR022973">
    <property type="entry name" value="Ribosomal_uL10_bac"/>
</dbReference>
<dbReference type="HAMAP" id="MF_00362">
    <property type="entry name" value="Ribosomal_uL10"/>
    <property type="match status" value="1"/>
</dbReference>
<dbReference type="AlphaFoldDB" id="A0A1E7RD25"/>
<comment type="caution">
    <text evidence="7">The sequence shown here is derived from an EMBL/GenBank/DDBJ whole genome shotgun (WGS) entry which is preliminary data.</text>
</comment>
<evidence type="ECO:0000256" key="1">
    <source>
        <dbReference type="ARBA" id="ARBA00002633"/>
    </source>
</evidence>
<evidence type="ECO:0000313" key="7">
    <source>
        <dbReference type="EMBL" id="OEY97248.1"/>
    </source>
</evidence>
<organism evidence="7 8">
    <name type="scientific">Acinetobacter qingfengensis</name>
    <dbReference type="NCBI Taxonomy" id="1262585"/>
    <lineage>
        <taxon>Bacteria</taxon>
        <taxon>Pseudomonadati</taxon>
        <taxon>Pseudomonadota</taxon>
        <taxon>Gammaproteobacteria</taxon>
        <taxon>Moraxellales</taxon>
        <taxon>Moraxellaceae</taxon>
        <taxon>Acinetobacter</taxon>
    </lineage>
</organism>
<dbReference type="CDD" id="cd05797">
    <property type="entry name" value="Ribosomal_L10"/>
    <property type="match status" value="1"/>
</dbReference>
<dbReference type="Proteomes" id="UP000185895">
    <property type="component" value="Unassembled WGS sequence"/>
</dbReference>
<comment type="similarity">
    <text evidence="2 6">Belongs to the universal ribosomal protein uL10 family.</text>
</comment>
<dbReference type="InterPro" id="IPR047865">
    <property type="entry name" value="Ribosomal_uL10_bac_type"/>
</dbReference>
<dbReference type="GO" id="GO:0070180">
    <property type="term" value="F:large ribosomal subunit rRNA binding"/>
    <property type="evidence" value="ECO:0007669"/>
    <property type="project" value="UniProtKB-UniRule"/>
</dbReference>
<dbReference type="STRING" id="1262585.BJI46_02145"/>
<proteinExistence type="inferred from homology"/>
<name>A0A1E7RD25_9GAMM</name>
<keyword evidence="4 6" id="KW-0687">Ribonucleoprotein</keyword>
<dbReference type="EMBL" id="MKKK01000012">
    <property type="protein sequence ID" value="OEY97248.1"/>
    <property type="molecule type" value="Genomic_DNA"/>
</dbReference>
<evidence type="ECO:0000256" key="3">
    <source>
        <dbReference type="ARBA" id="ARBA00022980"/>
    </source>
</evidence>
<reference evidence="7 8" key="1">
    <citation type="submission" date="2016-09" db="EMBL/GenBank/DDBJ databases">
        <authorList>
            <person name="Capua I."/>
            <person name="De Benedictis P."/>
            <person name="Joannis T."/>
            <person name="Lombin L.H."/>
            <person name="Cattoli G."/>
        </authorList>
    </citation>
    <scope>NUCLEOTIDE SEQUENCE [LARGE SCALE GENOMIC DNA]</scope>
    <source>
        <strain evidence="7 8">ANC 4671</strain>
    </source>
</reference>
<dbReference type="Pfam" id="PF00466">
    <property type="entry name" value="Ribosomal_L10"/>
    <property type="match status" value="1"/>
</dbReference>
<dbReference type="GO" id="GO:0006412">
    <property type="term" value="P:translation"/>
    <property type="evidence" value="ECO:0007669"/>
    <property type="project" value="UniProtKB-UniRule"/>
</dbReference>
<protein>
    <recommendedName>
        <fullName evidence="5 6">Large ribosomal subunit protein uL10</fullName>
    </recommendedName>
</protein>
<keyword evidence="3 6" id="KW-0689">Ribosomal protein</keyword>
<evidence type="ECO:0000313" key="8">
    <source>
        <dbReference type="Proteomes" id="UP000185895"/>
    </source>
</evidence>
<evidence type="ECO:0000256" key="4">
    <source>
        <dbReference type="ARBA" id="ARBA00023274"/>
    </source>
</evidence>
<evidence type="ECO:0000256" key="2">
    <source>
        <dbReference type="ARBA" id="ARBA00008889"/>
    </source>
</evidence>
<dbReference type="GO" id="GO:0003735">
    <property type="term" value="F:structural constituent of ribosome"/>
    <property type="evidence" value="ECO:0007669"/>
    <property type="project" value="InterPro"/>
</dbReference>
<dbReference type="OrthoDB" id="9808307at2"/>
<evidence type="ECO:0000256" key="6">
    <source>
        <dbReference type="HAMAP-Rule" id="MF_00362"/>
    </source>
</evidence>
<comment type="subunit">
    <text evidence="6">Part of the ribosomal stalk of the 50S ribosomal subunit. The N-terminus interacts with L11 and the large rRNA to form the base of the stalk. The C-terminus forms an elongated spine to which L12 dimers bind in a sequential fashion forming a multimeric L10(L12)X complex.</text>
</comment>